<dbReference type="InterPro" id="IPR010341">
    <property type="entry name" value="DUF936_pln"/>
</dbReference>
<dbReference type="AlphaFoldDB" id="A0AAV9FPI3"/>
<feature type="compositionally biased region" description="Basic residues" evidence="1">
    <location>
        <begin position="433"/>
        <end position="442"/>
    </location>
</feature>
<evidence type="ECO:0000313" key="5">
    <source>
        <dbReference type="Proteomes" id="UP001180020"/>
    </source>
</evidence>
<comment type="caution">
    <text evidence="4">The sequence shown here is derived from an EMBL/GenBank/DDBJ whole genome shotgun (WGS) entry which is preliminary data.</text>
</comment>
<feature type="domain" description="DUF936" evidence="2">
    <location>
        <begin position="4"/>
        <end position="121"/>
    </location>
</feature>
<dbReference type="InterPro" id="IPR048297">
    <property type="entry name" value="DUF936_dom_pln"/>
</dbReference>
<organism evidence="4 5">
    <name type="scientific">Acorus calamus</name>
    <name type="common">Sweet flag</name>
    <dbReference type="NCBI Taxonomy" id="4465"/>
    <lineage>
        <taxon>Eukaryota</taxon>
        <taxon>Viridiplantae</taxon>
        <taxon>Streptophyta</taxon>
        <taxon>Embryophyta</taxon>
        <taxon>Tracheophyta</taxon>
        <taxon>Spermatophyta</taxon>
        <taxon>Magnoliopsida</taxon>
        <taxon>Liliopsida</taxon>
        <taxon>Acoraceae</taxon>
        <taxon>Acorus</taxon>
    </lineage>
</organism>
<protein>
    <recommendedName>
        <fullName evidence="6">DUF936 family protein</fullName>
    </recommendedName>
</protein>
<reference evidence="4" key="2">
    <citation type="submission" date="2023-06" db="EMBL/GenBank/DDBJ databases">
        <authorList>
            <person name="Ma L."/>
            <person name="Liu K.-W."/>
            <person name="Li Z."/>
            <person name="Hsiao Y.-Y."/>
            <person name="Qi Y."/>
            <person name="Fu T."/>
            <person name="Tang G."/>
            <person name="Zhang D."/>
            <person name="Sun W.-H."/>
            <person name="Liu D.-K."/>
            <person name="Li Y."/>
            <person name="Chen G.-Z."/>
            <person name="Liu X.-D."/>
            <person name="Liao X.-Y."/>
            <person name="Jiang Y.-T."/>
            <person name="Yu X."/>
            <person name="Hao Y."/>
            <person name="Huang J."/>
            <person name="Zhao X.-W."/>
            <person name="Ke S."/>
            <person name="Chen Y.-Y."/>
            <person name="Wu W.-L."/>
            <person name="Hsu J.-L."/>
            <person name="Lin Y.-F."/>
            <person name="Huang M.-D."/>
            <person name="Li C.-Y."/>
            <person name="Huang L."/>
            <person name="Wang Z.-W."/>
            <person name="Zhao X."/>
            <person name="Zhong W.-Y."/>
            <person name="Peng D.-H."/>
            <person name="Ahmad S."/>
            <person name="Lan S."/>
            <person name="Zhang J.-S."/>
            <person name="Tsai W.-C."/>
            <person name="Van De Peer Y."/>
            <person name="Liu Z.-J."/>
        </authorList>
    </citation>
    <scope>NUCLEOTIDE SEQUENCE</scope>
    <source>
        <strain evidence="4">CP</strain>
        <tissue evidence="4">Leaves</tissue>
    </source>
</reference>
<feature type="region of interest" description="Disordered" evidence="1">
    <location>
        <begin position="420"/>
        <end position="442"/>
    </location>
</feature>
<evidence type="ECO:0000256" key="1">
    <source>
        <dbReference type="SAM" id="MobiDB-lite"/>
    </source>
</evidence>
<evidence type="ECO:0000259" key="2">
    <source>
        <dbReference type="Pfam" id="PF06075"/>
    </source>
</evidence>
<sequence>MAALAPGILLKLLERMNSGGPKPTGEHRSSLLQVTDIVPADLDEKDLWPKQGFYIKVSDSSHSIYVSLPFDQDELVMSNKIQLGQFIYADRLEPGSPVPVMRGAKPLPGRHPLMGTPEPITRNGRTTELNGPIHRRGSWGPEQNPNPGSSPLVVKPVNLDFGGTTPAKERVGSMRSLRSSVNSVALPHKVESPVRRSCVGSSSTVKSARSKSVCGRDQRIPRSPFPIEALQQREAAQKIALQALRDASAAETVVRALKTITDISASARADTPSECFDQFLTFHHETAQSILEMESILAATFAQNPQPEKNETNILGEIANSNLNSSRRRAVTTIPKSITKDVGVANDENKVQGGSFNDSIKLAKKIHTEAGSWFMDFLEVALESGLKKPKRATVNGGCCCPQSLILKVINWVEVEQSDASKRPVHPKAPQIARKLRIKAKNP</sequence>
<dbReference type="Pfam" id="PF06075">
    <property type="entry name" value="DUF936"/>
    <property type="match status" value="1"/>
</dbReference>
<dbReference type="Proteomes" id="UP001180020">
    <property type="component" value="Unassembled WGS sequence"/>
</dbReference>
<feature type="domain" description="DUF6857" evidence="3">
    <location>
        <begin position="228"/>
        <end position="311"/>
    </location>
</feature>
<name>A0AAV9FPI3_ACOCL</name>
<dbReference type="Pfam" id="PF21647">
    <property type="entry name" value="DUF6857"/>
    <property type="match status" value="1"/>
</dbReference>
<accession>A0AAV9FPI3</accession>
<evidence type="ECO:0008006" key="6">
    <source>
        <dbReference type="Google" id="ProtNLM"/>
    </source>
</evidence>
<gene>
    <name evidence="4" type="ORF">QJS10_CPA01g01324</name>
</gene>
<dbReference type="PANTHER" id="PTHR31928:SF6">
    <property type="entry name" value="DUF936 DOMAIN-CONTAINING PROTEIN"/>
    <property type="match status" value="1"/>
</dbReference>
<evidence type="ECO:0000259" key="3">
    <source>
        <dbReference type="Pfam" id="PF21647"/>
    </source>
</evidence>
<keyword evidence="5" id="KW-1185">Reference proteome</keyword>
<evidence type="ECO:0000313" key="4">
    <source>
        <dbReference type="EMBL" id="KAK1327266.1"/>
    </source>
</evidence>
<dbReference type="PANTHER" id="PTHR31928">
    <property type="entry name" value="EXPRESSED PROTEIN"/>
    <property type="match status" value="1"/>
</dbReference>
<dbReference type="InterPro" id="IPR049172">
    <property type="entry name" value="DUF6857_pln"/>
</dbReference>
<proteinExistence type="predicted"/>
<feature type="region of interest" description="Disordered" evidence="1">
    <location>
        <begin position="103"/>
        <end position="129"/>
    </location>
</feature>
<dbReference type="EMBL" id="JAUJYO010000001">
    <property type="protein sequence ID" value="KAK1327266.1"/>
    <property type="molecule type" value="Genomic_DNA"/>
</dbReference>
<reference evidence="4" key="1">
    <citation type="journal article" date="2023" name="Nat. Commun.">
        <title>Diploid and tetraploid genomes of Acorus and the evolution of monocots.</title>
        <authorList>
            <person name="Ma L."/>
            <person name="Liu K.W."/>
            <person name="Li Z."/>
            <person name="Hsiao Y.Y."/>
            <person name="Qi Y."/>
            <person name="Fu T."/>
            <person name="Tang G.D."/>
            <person name="Zhang D."/>
            <person name="Sun W.H."/>
            <person name="Liu D.K."/>
            <person name="Li Y."/>
            <person name="Chen G.Z."/>
            <person name="Liu X.D."/>
            <person name="Liao X.Y."/>
            <person name="Jiang Y.T."/>
            <person name="Yu X."/>
            <person name="Hao Y."/>
            <person name="Huang J."/>
            <person name="Zhao X.W."/>
            <person name="Ke S."/>
            <person name="Chen Y.Y."/>
            <person name="Wu W.L."/>
            <person name="Hsu J.L."/>
            <person name="Lin Y.F."/>
            <person name="Huang M.D."/>
            <person name="Li C.Y."/>
            <person name="Huang L."/>
            <person name="Wang Z.W."/>
            <person name="Zhao X."/>
            <person name="Zhong W.Y."/>
            <person name="Peng D.H."/>
            <person name="Ahmad S."/>
            <person name="Lan S."/>
            <person name="Zhang J.S."/>
            <person name="Tsai W.C."/>
            <person name="Van de Peer Y."/>
            <person name="Liu Z.J."/>
        </authorList>
    </citation>
    <scope>NUCLEOTIDE SEQUENCE</scope>
    <source>
        <strain evidence="4">CP</strain>
    </source>
</reference>